<dbReference type="EMBL" id="JAGKQM010000007">
    <property type="protein sequence ID" value="KAH0917673.1"/>
    <property type="molecule type" value="Genomic_DNA"/>
</dbReference>
<dbReference type="InterPro" id="IPR044823">
    <property type="entry name" value="ASIL1/2-like"/>
</dbReference>
<dbReference type="Proteomes" id="UP000824890">
    <property type="component" value="Unassembled WGS sequence"/>
</dbReference>
<evidence type="ECO:0000313" key="3">
    <source>
        <dbReference type="EMBL" id="KAH0917673.1"/>
    </source>
</evidence>
<proteinExistence type="predicted"/>
<dbReference type="PANTHER" id="PTHR31307:SF8">
    <property type="entry name" value="ALCOHOL DEHYDROGENASE TRANSCRIPTION FACTOR MYB_SANT-LIKE FAMILY PROTEIN"/>
    <property type="match status" value="1"/>
</dbReference>
<feature type="compositionally biased region" description="Acidic residues" evidence="1">
    <location>
        <begin position="174"/>
        <end position="190"/>
    </location>
</feature>
<sequence length="244" mass="29473">MYFFSSKPLISLLSLSLLKMGDSEDETGYPKKFYPLNRLNHPMYTRPIPKFQAYYREEDDEQEDDKIKEDKGEGYNHRGKERLQKMLKPNKSILRNEEWNELSEEVSKELWSEKTQCRRMIDSLKRKYRKNKIKVDIHRSCSSKWLFFNKIDMLFTLRLSWSWVYLDKSDEFDETMDNVGDSEEDDEKEEEREVKYEKRKKSTMLREEEEEHHHGDGDSESEGEEMENDYDVNLNSKIKVENSE</sequence>
<reference evidence="3 4" key="1">
    <citation type="submission" date="2021-05" db="EMBL/GenBank/DDBJ databases">
        <title>Genome Assembly of Synthetic Allotetraploid Brassica napus Reveals Homoeologous Exchanges between Subgenomes.</title>
        <authorList>
            <person name="Davis J.T."/>
        </authorList>
    </citation>
    <scope>NUCLEOTIDE SEQUENCE [LARGE SCALE GENOMIC DNA]</scope>
    <source>
        <strain evidence="4">cv. Da-Ae</strain>
        <tissue evidence="3">Seedling</tissue>
    </source>
</reference>
<evidence type="ECO:0000256" key="1">
    <source>
        <dbReference type="SAM" id="MobiDB-lite"/>
    </source>
</evidence>
<organism evidence="3 4">
    <name type="scientific">Brassica napus</name>
    <name type="common">Rape</name>
    <dbReference type="NCBI Taxonomy" id="3708"/>
    <lineage>
        <taxon>Eukaryota</taxon>
        <taxon>Viridiplantae</taxon>
        <taxon>Streptophyta</taxon>
        <taxon>Embryophyta</taxon>
        <taxon>Tracheophyta</taxon>
        <taxon>Spermatophyta</taxon>
        <taxon>Magnoliopsida</taxon>
        <taxon>eudicotyledons</taxon>
        <taxon>Gunneridae</taxon>
        <taxon>Pentapetalae</taxon>
        <taxon>rosids</taxon>
        <taxon>malvids</taxon>
        <taxon>Brassicales</taxon>
        <taxon>Brassicaceae</taxon>
        <taxon>Brassiceae</taxon>
        <taxon>Brassica</taxon>
    </lineage>
</organism>
<gene>
    <name evidence="3" type="ORF">HID58_025333</name>
</gene>
<accession>A0ABQ8CKX8</accession>
<comment type="caution">
    <text evidence="3">The sequence shown here is derived from an EMBL/GenBank/DDBJ whole genome shotgun (WGS) entry which is preliminary data.</text>
</comment>
<feature type="region of interest" description="Disordered" evidence="1">
    <location>
        <begin position="174"/>
        <end position="244"/>
    </location>
</feature>
<feature type="non-terminal residue" evidence="3">
    <location>
        <position position="244"/>
    </location>
</feature>
<feature type="compositionally biased region" description="Acidic residues" evidence="1">
    <location>
        <begin position="218"/>
        <end position="230"/>
    </location>
</feature>
<dbReference type="PANTHER" id="PTHR31307">
    <property type="entry name" value="TRIHELIX TRANSCRIPTION FACTOR ASIL2"/>
    <property type="match status" value="1"/>
</dbReference>
<name>A0ABQ8CKX8_BRANA</name>
<evidence type="ECO:0000313" key="4">
    <source>
        <dbReference type="Proteomes" id="UP000824890"/>
    </source>
</evidence>
<feature type="signal peptide" evidence="2">
    <location>
        <begin position="1"/>
        <end position="23"/>
    </location>
</feature>
<feature type="chain" id="PRO_5045238778" evidence="2">
    <location>
        <begin position="24"/>
        <end position="244"/>
    </location>
</feature>
<protein>
    <submittedName>
        <fullName evidence="3">Uncharacterized protein</fullName>
    </submittedName>
</protein>
<keyword evidence="4" id="KW-1185">Reference proteome</keyword>
<evidence type="ECO:0000256" key="2">
    <source>
        <dbReference type="SAM" id="SignalP"/>
    </source>
</evidence>
<keyword evidence="2" id="KW-0732">Signal</keyword>